<reference evidence="9 10" key="1">
    <citation type="submission" date="2017-07" db="EMBL/GenBank/DDBJ databases">
        <title>Draft Genome Sequences of Select Purple Nonsulfur Bacteria.</title>
        <authorList>
            <person name="Lasarre B."/>
            <person name="Mckinlay J.B."/>
        </authorList>
    </citation>
    <scope>NUCLEOTIDE SEQUENCE [LARGE SCALE GENOMIC DNA]</scope>
    <source>
        <strain evidence="9 10">DSM 11290</strain>
    </source>
</reference>
<dbReference type="Gene3D" id="2.60.40.4070">
    <property type="match status" value="1"/>
</dbReference>
<evidence type="ECO:0000256" key="3">
    <source>
        <dbReference type="ARBA" id="ARBA00022795"/>
    </source>
</evidence>
<feature type="compositionally biased region" description="Low complexity" evidence="6">
    <location>
        <begin position="8"/>
        <end position="27"/>
    </location>
</feature>
<evidence type="ECO:0000259" key="7">
    <source>
        <dbReference type="Pfam" id="PF13860"/>
    </source>
</evidence>
<evidence type="ECO:0000313" key="9">
    <source>
        <dbReference type="EMBL" id="RAI30004.1"/>
    </source>
</evidence>
<organism evidence="9 10">
    <name type="scientific">Rhodobium orientis</name>
    <dbReference type="NCBI Taxonomy" id="34017"/>
    <lineage>
        <taxon>Bacteria</taxon>
        <taxon>Pseudomonadati</taxon>
        <taxon>Pseudomonadota</taxon>
        <taxon>Alphaproteobacteria</taxon>
        <taxon>Hyphomicrobiales</taxon>
        <taxon>Rhodobiaceae</taxon>
        <taxon>Rhodobium</taxon>
    </lineage>
</organism>
<dbReference type="RefSeq" id="WP_111432258.1">
    <property type="nucleotide sequence ID" value="NZ_JACIGG010000001.1"/>
</dbReference>
<dbReference type="Pfam" id="PF03963">
    <property type="entry name" value="FlgD"/>
    <property type="match status" value="1"/>
</dbReference>
<name>A0A327JWQ9_9HYPH</name>
<keyword evidence="10" id="KW-1185">Reference proteome</keyword>
<evidence type="ECO:0000256" key="5">
    <source>
        <dbReference type="RuleBase" id="RU362076"/>
    </source>
</evidence>
<dbReference type="AlphaFoldDB" id="A0A327JWQ9"/>
<comment type="similarity">
    <text evidence="1 5">Belongs to the FlgD family.</text>
</comment>
<feature type="domain" description="FlgD Tudor-like" evidence="8">
    <location>
        <begin position="98"/>
        <end position="223"/>
    </location>
</feature>
<evidence type="ECO:0000256" key="2">
    <source>
        <dbReference type="ARBA" id="ARBA00016013"/>
    </source>
</evidence>
<dbReference type="OrthoDB" id="9785233at2"/>
<protein>
    <recommendedName>
        <fullName evidence="2 5">Basal-body rod modification protein FlgD</fullName>
    </recommendedName>
</protein>
<dbReference type="InterPro" id="IPR005648">
    <property type="entry name" value="FlgD"/>
</dbReference>
<dbReference type="EMBL" id="NPEV01000001">
    <property type="protein sequence ID" value="RAI30004.1"/>
    <property type="molecule type" value="Genomic_DNA"/>
</dbReference>
<dbReference type="InterPro" id="IPR025965">
    <property type="entry name" value="FlgD/Vpr_Ig-like"/>
</dbReference>
<comment type="caution">
    <text evidence="9">The sequence shown here is derived from an EMBL/GenBank/DDBJ whole genome shotgun (WGS) entry which is preliminary data.</text>
</comment>
<keyword evidence="3 5" id="KW-1005">Bacterial flagellum biogenesis</keyword>
<sequence length="229" mass="23712">MSIDPTGASSAVASLASKSSSSTSQATKDATSLADNYEMFLQLLTVQLQNQNPLEPMDADKFAEQLTQYSSVEQQIKTNDHLESIINGISASSTGALVSYIGKEIEATGETTVLRNGTAAWTYDVKSAATATVTITNSAGAAVYTDQVTLEQGGGAFVWNGQTTSGRTVEDGEYTINIEAQDAAGNAVTVSTALTGIVDEVDMSGGEAVLKIGDIKVPVGNVTAIRDAS</sequence>
<feature type="region of interest" description="Disordered" evidence="6">
    <location>
        <begin position="1"/>
        <end position="27"/>
    </location>
</feature>
<dbReference type="Pfam" id="PF13860">
    <property type="entry name" value="FlgD_ig"/>
    <property type="match status" value="1"/>
</dbReference>
<evidence type="ECO:0000256" key="4">
    <source>
        <dbReference type="ARBA" id="ARBA00024746"/>
    </source>
</evidence>
<evidence type="ECO:0000256" key="6">
    <source>
        <dbReference type="SAM" id="MobiDB-lite"/>
    </source>
</evidence>
<dbReference type="Pfam" id="PF13861">
    <property type="entry name" value="FLgD_tudor"/>
    <property type="match status" value="1"/>
</dbReference>
<feature type="domain" description="FlgD/Vpr Ig-like" evidence="7">
    <location>
        <begin position="118"/>
        <end position="182"/>
    </location>
</feature>
<gene>
    <name evidence="9" type="ORF">CH339_00260</name>
</gene>
<dbReference type="Gene3D" id="2.30.30.910">
    <property type="match status" value="1"/>
</dbReference>
<evidence type="ECO:0000313" key="10">
    <source>
        <dbReference type="Proteomes" id="UP000249299"/>
    </source>
</evidence>
<evidence type="ECO:0000256" key="1">
    <source>
        <dbReference type="ARBA" id="ARBA00010577"/>
    </source>
</evidence>
<proteinExistence type="inferred from homology"/>
<comment type="function">
    <text evidence="4 5">Required for flagellar hook formation. May act as a scaffolding protein.</text>
</comment>
<dbReference type="GO" id="GO:0044781">
    <property type="term" value="P:bacterial-type flagellum organization"/>
    <property type="evidence" value="ECO:0007669"/>
    <property type="project" value="UniProtKB-UniRule"/>
</dbReference>
<evidence type="ECO:0000259" key="8">
    <source>
        <dbReference type="Pfam" id="PF13861"/>
    </source>
</evidence>
<dbReference type="Proteomes" id="UP000249299">
    <property type="component" value="Unassembled WGS sequence"/>
</dbReference>
<accession>A0A327JWQ9</accession>
<dbReference type="InterPro" id="IPR025963">
    <property type="entry name" value="FLgD_Tudor"/>
</dbReference>